<dbReference type="Gene3D" id="1.25.40.20">
    <property type="entry name" value="Ankyrin repeat-containing domain"/>
    <property type="match status" value="1"/>
</dbReference>
<evidence type="ECO:0000313" key="5">
    <source>
        <dbReference type="Proteomes" id="UP001056384"/>
    </source>
</evidence>
<dbReference type="GO" id="GO:0005737">
    <property type="term" value="C:cytoplasm"/>
    <property type="evidence" value="ECO:0007669"/>
    <property type="project" value="TreeGrafter"/>
</dbReference>
<dbReference type="Pfam" id="PF12796">
    <property type="entry name" value="Ank_2"/>
    <property type="match status" value="1"/>
</dbReference>
<dbReference type="PROSITE" id="PS50088">
    <property type="entry name" value="ANK_REPEAT"/>
    <property type="match status" value="1"/>
</dbReference>
<evidence type="ECO:0000256" key="1">
    <source>
        <dbReference type="ARBA" id="ARBA00022737"/>
    </source>
</evidence>
<evidence type="ECO:0000313" key="4">
    <source>
        <dbReference type="EMBL" id="USW52207.1"/>
    </source>
</evidence>
<dbReference type="AlphaFoldDB" id="A0A9Q9AMI9"/>
<organism evidence="4 5">
    <name type="scientific">Septoria linicola</name>
    <dbReference type="NCBI Taxonomy" id="215465"/>
    <lineage>
        <taxon>Eukaryota</taxon>
        <taxon>Fungi</taxon>
        <taxon>Dikarya</taxon>
        <taxon>Ascomycota</taxon>
        <taxon>Pezizomycotina</taxon>
        <taxon>Dothideomycetes</taxon>
        <taxon>Dothideomycetidae</taxon>
        <taxon>Mycosphaerellales</taxon>
        <taxon>Mycosphaerellaceae</taxon>
        <taxon>Septoria</taxon>
    </lineage>
</organism>
<keyword evidence="5" id="KW-1185">Reference proteome</keyword>
<dbReference type="PANTHER" id="PTHR24189">
    <property type="entry name" value="MYOTROPHIN"/>
    <property type="match status" value="1"/>
</dbReference>
<dbReference type="GO" id="GO:0005634">
    <property type="term" value="C:nucleus"/>
    <property type="evidence" value="ECO:0007669"/>
    <property type="project" value="TreeGrafter"/>
</dbReference>
<dbReference type="SMART" id="SM00248">
    <property type="entry name" value="ANK"/>
    <property type="match status" value="3"/>
</dbReference>
<protein>
    <submittedName>
        <fullName evidence="4">Ankyrin repeat-containing domain superfamily</fullName>
    </submittedName>
</protein>
<dbReference type="PANTHER" id="PTHR24189:SF50">
    <property type="entry name" value="ANKYRIN REPEAT AND SOCS BOX PROTEIN 2"/>
    <property type="match status" value="1"/>
</dbReference>
<dbReference type="Proteomes" id="UP001056384">
    <property type="component" value="Chromosome 4"/>
</dbReference>
<accession>A0A9Q9AMI9</accession>
<dbReference type="OrthoDB" id="4772757at2759"/>
<dbReference type="EMBL" id="CP099421">
    <property type="protein sequence ID" value="USW52207.1"/>
    <property type="molecule type" value="Genomic_DNA"/>
</dbReference>
<sequence length="331" mass="37125">MNLCSDEAYQARTEQCITDAEYLHEVLSHFGDVRHPSDAVPARSWQSMVSDPVGNATREAVLQLPIARPEHVALLERLFASVLPDDVSEVRAIVSQLQGDSDHYIPVQAIATFAASHNHVEVLRLCLRLGASLEDRNTTLALEYTTRGPALLDLLYERDWRGMRTSRLVFDRTAEWSLKTGPEELCWFLDHGAIINRNTVRRAVQGSFPKGACVQLLLDRYGLVLFKNTGLLQNAARRGRNDVVRLLLDAGMDVDECAVRSEYSGREARATALYEAVDKQHLDTVRLLLAYGADPARQVGSELTTPIELSQEHDHAEILSLLRRYAKQSRL</sequence>
<dbReference type="InterPro" id="IPR036770">
    <property type="entry name" value="Ankyrin_rpt-contain_sf"/>
</dbReference>
<gene>
    <name evidence="4" type="ORF">Slin15195_G055260</name>
</gene>
<reference evidence="4" key="1">
    <citation type="submission" date="2022-06" db="EMBL/GenBank/DDBJ databases">
        <title>Complete genome sequences of two strains of the flax pathogen Septoria linicola.</title>
        <authorList>
            <person name="Lapalu N."/>
            <person name="Simon A."/>
            <person name="Demenou B."/>
            <person name="Paumier D."/>
            <person name="Guillot M.-P."/>
            <person name="Gout L."/>
            <person name="Valade R."/>
        </authorList>
    </citation>
    <scope>NUCLEOTIDE SEQUENCE</scope>
    <source>
        <strain evidence="4">SE15195</strain>
    </source>
</reference>
<evidence type="ECO:0000256" key="3">
    <source>
        <dbReference type="PROSITE-ProRule" id="PRU00023"/>
    </source>
</evidence>
<dbReference type="InterPro" id="IPR050745">
    <property type="entry name" value="Multifunctional_regulatory"/>
</dbReference>
<proteinExistence type="predicted"/>
<keyword evidence="2 3" id="KW-0040">ANK repeat</keyword>
<dbReference type="PROSITE" id="PS50297">
    <property type="entry name" value="ANK_REP_REGION"/>
    <property type="match status" value="1"/>
</dbReference>
<evidence type="ECO:0000256" key="2">
    <source>
        <dbReference type="ARBA" id="ARBA00023043"/>
    </source>
</evidence>
<dbReference type="InterPro" id="IPR002110">
    <property type="entry name" value="Ankyrin_rpt"/>
</dbReference>
<feature type="repeat" description="ANK" evidence="3">
    <location>
        <begin position="268"/>
        <end position="294"/>
    </location>
</feature>
<name>A0A9Q9AMI9_9PEZI</name>
<dbReference type="SUPFAM" id="SSF48403">
    <property type="entry name" value="Ankyrin repeat"/>
    <property type="match status" value="1"/>
</dbReference>
<keyword evidence="1" id="KW-0677">Repeat</keyword>